<comment type="caution">
    <text evidence="4">The sequence shown here is derived from an EMBL/GenBank/DDBJ whole genome shotgun (WGS) entry which is preliminary data.</text>
</comment>
<evidence type="ECO:0000256" key="1">
    <source>
        <dbReference type="SAM" id="MobiDB-lite"/>
    </source>
</evidence>
<dbReference type="InterPro" id="IPR041371">
    <property type="entry name" value="GH92_N"/>
</dbReference>
<evidence type="ECO:0000313" key="4">
    <source>
        <dbReference type="EMBL" id="MBM7797846.1"/>
    </source>
</evidence>
<gene>
    <name evidence="4" type="ORF">JOE57_000767</name>
</gene>
<dbReference type="InterPro" id="IPR005887">
    <property type="entry name" value="GH92_a_mannosidase_put"/>
</dbReference>
<feature type="region of interest" description="Disordered" evidence="1">
    <location>
        <begin position="922"/>
        <end position="966"/>
    </location>
</feature>
<dbReference type="InterPro" id="IPR012939">
    <property type="entry name" value="Glyco_hydro_92"/>
</dbReference>
<keyword evidence="5" id="KW-1185">Reference proteome</keyword>
<dbReference type="Gene3D" id="1.20.1050.60">
    <property type="entry name" value="alpha-1,2-mannosidase"/>
    <property type="match status" value="1"/>
</dbReference>
<dbReference type="Gene3D" id="2.70.98.10">
    <property type="match status" value="1"/>
</dbReference>
<dbReference type="RefSeq" id="WP_204916477.1">
    <property type="nucleotide sequence ID" value="NZ_BAAAQP010000011.1"/>
</dbReference>
<dbReference type="Gene3D" id="3.30.2080.10">
    <property type="entry name" value="GH92 mannosidase domain"/>
    <property type="match status" value="1"/>
</dbReference>
<reference evidence="4 5" key="1">
    <citation type="submission" date="2021-01" db="EMBL/GenBank/DDBJ databases">
        <title>Sequencing the genomes of 1000 actinobacteria strains.</title>
        <authorList>
            <person name="Klenk H.-P."/>
        </authorList>
    </citation>
    <scope>NUCLEOTIDE SEQUENCE [LARGE SCALE GENOMIC DNA]</scope>
    <source>
        <strain evidence="4 5">DSM 18662</strain>
    </source>
</reference>
<dbReference type="Pfam" id="PF17678">
    <property type="entry name" value="Glyco_hydro_92N"/>
    <property type="match status" value="1"/>
</dbReference>
<dbReference type="InterPro" id="IPR014718">
    <property type="entry name" value="GH-type_carb-bd"/>
</dbReference>
<dbReference type="PANTHER" id="PTHR12143:SF43">
    <property type="entry name" value="PUTATIVE-RELATED"/>
    <property type="match status" value="1"/>
</dbReference>
<dbReference type="SUPFAM" id="SSF48208">
    <property type="entry name" value="Six-hairpin glycosidases"/>
    <property type="match status" value="1"/>
</dbReference>
<protein>
    <submittedName>
        <fullName evidence="4">Alpha-1,2-mannosidase</fullName>
    </submittedName>
</protein>
<dbReference type="InterPro" id="IPR008928">
    <property type="entry name" value="6-hairpin_glycosidase_sf"/>
</dbReference>
<sequence>MSLLRLAIGTGPVNARSSKSGVGLRGLHAIGYQVDEAAADELRSQLEPIDRVIAVGDQLSYAVYPTFAELGGEVEAGCASTAVSVDLRFDDGGRLSELSVRDQHGVLVDPGSQYRSKTLVVDQWNLKTVDLASAAGRRVSAVEVVVEGLGRAATGWLDEVRIGPIAAVSADAKPTDWVRTTRGTHSSGQFSRGNNAPLAAVPHGFNFVTPVTDAGTRRWIYSWHQHNGADNRPALQALAFSHIPSPWMGDRAIFQVCPTSQPGVPTADREARALSFDHDHETDRAHYYGLHTDSGLQIELAPTDHAVIMRFTFPDDNAALIFDQVDGNGSLTVTGSTEDGRPVVTGYVGAGVARGSLLPPMYVYGVVDRPATESGLLAEPGRERVCGYLRLDAGADRRVELRLASSFIGVEQAARNLAQELASDVTFEAVVAAADAQWLERLSLVSVEGATQDQLVTLYSNLYRLFLYPNSMSENIGTPESPRLAYASPFQPPAGPHTAESTGCVVVDGACSVNNGFWDTYRTCWPALTLLDPERAGGLLDGFVQHFRDGGWTARWSSPGYADCMVGTSSDIVLADAFVKNLPGVDYVAGYDSAIRNATVPATDRAVGRNGLETAIFRGYVDTDTTEGMSWTLESAINDYGLAVWSERLLAEAGPEHPRRREFEANAVYFGSRALAYAHMFDDRVGFFQGRTAGGDFRLGPEDFDPALWGYDFTETNGWGMAFTVPHDPAGLAALYGGDDRLAAKLDEFFATPETAAEELAGSYGTPIHEMTEARTVRMGMLALSNQPAHHIPYLYLQTGAAHKTQAITRECLSRLFLGSEIGQGYPGDEDNGEMSAWWLFNALGFYPLSLGSGEYVITTPLFERAEVRLPNGRAVEVVAHRQAADHVYIQSLTIDGNAWPDPVVPHDLLAAGARLEFELGPEPSSWGSGGRRPAALTPAGQRPTPLVDLTRSRSGAAAGGPGDPSLVFDDSSADALTLAPGGWVSCAFDSPVRPVLYTLTGSPDDGPRSWLLEGSDDQQSWQTLDERSGESYRWQRQTRPFLVDGLRPFRHFRLRLTGAPDAERAVRLYQWELLA</sequence>
<dbReference type="Gene3D" id="1.20.1610.10">
    <property type="entry name" value="alpha-1,2-mannosidases domains"/>
    <property type="match status" value="1"/>
</dbReference>
<name>A0ABS2RFS7_9ACTN</name>
<feature type="domain" description="Glycosyl hydrolase family 92" evidence="2">
    <location>
        <begin position="412"/>
        <end position="922"/>
    </location>
</feature>
<dbReference type="PANTHER" id="PTHR12143">
    <property type="entry name" value="PEPTIDE N-GLYCANASE PNGASE -RELATED"/>
    <property type="match status" value="1"/>
</dbReference>
<accession>A0ABS2RFS7</accession>
<evidence type="ECO:0000259" key="2">
    <source>
        <dbReference type="Pfam" id="PF07971"/>
    </source>
</evidence>
<feature type="domain" description="Glycosyl hydrolase family 92 N-terminal" evidence="3">
    <location>
        <begin position="177"/>
        <end position="406"/>
    </location>
</feature>
<dbReference type="Pfam" id="PF07971">
    <property type="entry name" value="Glyco_hydro_92"/>
    <property type="match status" value="1"/>
</dbReference>
<proteinExistence type="predicted"/>
<dbReference type="EMBL" id="JAFBCF010000001">
    <property type="protein sequence ID" value="MBM7797846.1"/>
    <property type="molecule type" value="Genomic_DNA"/>
</dbReference>
<dbReference type="Proteomes" id="UP000704762">
    <property type="component" value="Unassembled WGS sequence"/>
</dbReference>
<dbReference type="InterPro" id="IPR050883">
    <property type="entry name" value="PNGase"/>
</dbReference>
<dbReference type="NCBIfam" id="TIGR01180">
    <property type="entry name" value="aman2_put"/>
    <property type="match status" value="1"/>
</dbReference>
<evidence type="ECO:0000259" key="3">
    <source>
        <dbReference type="Pfam" id="PF17678"/>
    </source>
</evidence>
<evidence type="ECO:0000313" key="5">
    <source>
        <dbReference type="Proteomes" id="UP000704762"/>
    </source>
</evidence>
<organism evidence="4 5">
    <name type="scientific">Microlunatus panaciterrae</name>
    <dbReference type="NCBI Taxonomy" id="400768"/>
    <lineage>
        <taxon>Bacteria</taxon>
        <taxon>Bacillati</taxon>
        <taxon>Actinomycetota</taxon>
        <taxon>Actinomycetes</taxon>
        <taxon>Propionibacteriales</taxon>
        <taxon>Propionibacteriaceae</taxon>
        <taxon>Microlunatus</taxon>
    </lineage>
</organism>